<reference evidence="4 5" key="2">
    <citation type="journal article" date="2023" name="Mol. Biol. Evol.">
        <title>Genomics of Secondarily Temperate Adaptation in the Only Non-Antarctic Icefish.</title>
        <authorList>
            <person name="Rivera-Colon A.G."/>
            <person name="Rayamajhi N."/>
            <person name="Minhas B.F."/>
            <person name="Madrigal G."/>
            <person name="Bilyk K.T."/>
            <person name="Yoon V."/>
            <person name="Hune M."/>
            <person name="Gregory S."/>
            <person name="Cheng C.H.C."/>
            <person name="Catchen J.M."/>
        </authorList>
    </citation>
    <scope>NUCLEOTIDE SEQUENCE [LARGE SCALE GENOMIC DNA]</scope>
    <source>
        <strain evidence="4">JMC-PN-2008</strain>
    </source>
</reference>
<keyword evidence="2" id="KW-0812">Transmembrane</keyword>
<evidence type="ECO:0000256" key="3">
    <source>
        <dbReference type="SAM" id="SignalP"/>
    </source>
</evidence>
<feature type="region of interest" description="Disordered" evidence="1">
    <location>
        <begin position="170"/>
        <end position="260"/>
    </location>
</feature>
<feature type="chain" id="PRO_5042887246" evidence="3">
    <location>
        <begin position="22"/>
        <end position="339"/>
    </location>
</feature>
<feature type="signal peptide" evidence="3">
    <location>
        <begin position="1"/>
        <end position="21"/>
    </location>
</feature>
<feature type="compositionally biased region" description="Polar residues" evidence="1">
    <location>
        <begin position="71"/>
        <end position="88"/>
    </location>
</feature>
<keyword evidence="2" id="KW-0472">Membrane</keyword>
<accession>A0AAN7XZT9</accession>
<evidence type="ECO:0000256" key="2">
    <source>
        <dbReference type="SAM" id="Phobius"/>
    </source>
</evidence>
<feature type="compositionally biased region" description="Low complexity" evidence="1">
    <location>
        <begin position="135"/>
        <end position="157"/>
    </location>
</feature>
<dbReference type="EMBL" id="JAUZQC010000006">
    <property type="protein sequence ID" value="KAK5869994.1"/>
    <property type="molecule type" value="Genomic_DNA"/>
</dbReference>
<proteinExistence type="predicted"/>
<feature type="transmembrane region" description="Helical" evidence="2">
    <location>
        <begin position="285"/>
        <end position="306"/>
    </location>
</feature>
<organism evidence="4 5">
    <name type="scientific">Eleginops maclovinus</name>
    <name type="common">Patagonian blennie</name>
    <name type="synonym">Eleginus maclovinus</name>
    <dbReference type="NCBI Taxonomy" id="56733"/>
    <lineage>
        <taxon>Eukaryota</taxon>
        <taxon>Metazoa</taxon>
        <taxon>Chordata</taxon>
        <taxon>Craniata</taxon>
        <taxon>Vertebrata</taxon>
        <taxon>Euteleostomi</taxon>
        <taxon>Actinopterygii</taxon>
        <taxon>Neopterygii</taxon>
        <taxon>Teleostei</taxon>
        <taxon>Neoteleostei</taxon>
        <taxon>Acanthomorphata</taxon>
        <taxon>Eupercaria</taxon>
        <taxon>Perciformes</taxon>
        <taxon>Notothenioidei</taxon>
        <taxon>Eleginopidae</taxon>
        <taxon>Eleginops</taxon>
    </lineage>
</organism>
<feature type="compositionally biased region" description="Polar residues" evidence="1">
    <location>
        <begin position="111"/>
        <end position="123"/>
    </location>
</feature>
<reference evidence="4 5" key="1">
    <citation type="journal article" date="2023" name="Genes (Basel)">
        <title>Chromosome-Level Genome Assembly and Circadian Gene Repertoire of the Patagonia Blennie Eleginops maclovinus-The Closest Ancestral Proxy of Antarctic Cryonotothenioids.</title>
        <authorList>
            <person name="Cheng C.C."/>
            <person name="Rivera-Colon A.G."/>
            <person name="Minhas B.F."/>
            <person name="Wilson L."/>
            <person name="Rayamajhi N."/>
            <person name="Vargas-Chacoff L."/>
            <person name="Catchen J.M."/>
        </authorList>
    </citation>
    <scope>NUCLEOTIDE SEQUENCE [LARGE SCALE GENOMIC DNA]</scope>
    <source>
        <strain evidence="4">JMC-PN-2008</strain>
    </source>
</reference>
<feature type="compositionally biased region" description="Basic and acidic residues" evidence="1">
    <location>
        <begin position="50"/>
        <end position="59"/>
    </location>
</feature>
<evidence type="ECO:0000313" key="4">
    <source>
        <dbReference type="EMBL" id="KAK5869994.1"/>
    </source>
</evidence>
<keyword evidence="5" id="KW-1185">Reference proteome</keyword>
<keyword evidence="2" id="KW-1133">Transmembrane helix</keyword>
<feature type="compositionally biased region" description="Low complexity" evidence="1">
    <location>
        <begin position="199"/>
        <end position="218"/>
    </location>
</feature>
<comment type="caution">
    <text evidence="4">The sequence shown here is derived from an EMBL/GenBank/DDBJ whole genome shotgun (WGS) entry which is preliminary data.</text>
</comment>
<feature type="compositionally biased region" description="Polar residues" evidence="1">
    <location>
        <begin position="95"/>
        <end position="104"/>
    </location>
</feature>
<sequence length="339" mass="35892">MMETKVWIALCALLLINLGSAEHDEVNAPASSSSQSSLPDELSPKAADSVLHDPSREQIHLSTPAPPLRGSDTNSSSQTNGSLIVNATTEDETMANGTNITASSEAAVPESNGNQTFLMTSQPQTPPPESHAPASHTPNTSNNTTTTTTSPIHTTHSTSVVTLTTAPLTTHHSAPTLHDSVTPSNHSTSAPTPEPPKPESSTTTIITNSISMPITSSSHETPNSESTAHTSPQTTSQASKAHLEKTSNPPSSPTAKAESLADLSSKLNAGDVKTIVHDSPTLDPLLAGLVSAFIITAVIITLLLFLKLRRRDNRPEFRRLQDLPMDDMMEDTPLSMYSY</sequence>
<feature type="compositionally biased region" description="Polar residues" evidence="1">
    <location>
        <begin position="219"/>
        <end position="239"/>
    </location>
</feature>
<feature type="compositionally biased region" description="Polar residues" evidence="1">
    <location>
        <begin position="170"/>
        <end position="186"/>
    </location>
</feature>
<evidence type="ECO:0000313" key="5">
    <source>
        <dbReference type="Proteomes" id="UP001346869"/>
    </source>
</evidence>
<protein>
    <submittedName>
        <fullName evidence="4">Uncharacterized protein</fullName>
    </submittedName>
</protein>
<name>A0AAN7XZT9_ELEMC</name>
<gene>
    <name evidence="4" type="ORF">PBY51_024665</name>
</gene>
<feature type="region of interest" description="Disordered" evidence="1">
    <location>
        <begin position="26"/>
        <end position="157"/>
    </location>
</feature>
<dbReference type="AlphaFoldDB" id="A0AAN7XZT9"/>
<evidence type="ECO:0000256" key="1">
    <source>
        <dbReference type="SAM" id="MobiDB-lite"/>
    </source>
</evidence>
<dbReference type="Proteomes" id="UP001346869">
    <property type="component" value="Unassembled WGS sequence"/>
</dbReference>
<keyword evidence="3" id="KW-0732">Signal</keyword>